<dbReference type="Gene3D" id="1.25.40.10">
    <property type="entry name" value="Tetratricopeptide repeat domain"/>
    <property type="match status" value="2"/>
</dbReference>
<dbReference type="Pfam" id="PF01535">
    <property type="entry name" value="PPR"/>
    <property type="match status" value="1"/>
</dbReference>
<evidence type="ECO:0000256" key="5">
    <source>
        <dbReference type="SAM" id="MobiDB-lite"/>
    </source>
</evidence>
<protein>
    <submittedName>
        <fullName evidence="7">Pentatricopeptide repeat-containing protein At2g30780</fullName>
    </submittedName>
</protein>
<dbReference type="InterPro" id="IPR033443">
    <property type="entry name" value="PROP1-like_PPR_dom"/>
</dbReference>
<feature type="coiled-coil region" evidence="4">
    <location>
        <begin position="330"/>
        <end position="357"/>
    </location>
</feature>
<feature type="region of interest" description="Disordered" evidence="5">
    <location>
        <begin position="54"/>
        <end position="74"/>
    </location>
</feature>
<dbReference type="PANTHER" id="PTHR47874">
    <property type="entry name" value="EXPRESSED PROTEIN"/>
    <property type="match status" value="1"/>
</dbReference>
<reference evidence="7" key="1">
    <citation type="submission" date="2015-07" db="EMBL/GenBank/DDBJ databases">
        <title>Transcriptome Assembly of Anthurium amnicola.</title>
        <authorList>
            <person name="Suzuki J."/>
        </authorList>
    </citation>
    <scope>NUCLEOTIDE SEQUENCE</scope>
</reference>
<dbReference type="GO" id="GO:0003729">
    <property type="term" value="F:mRNA binding"/>
    <property type="evidence" value="ECO:0007669"/>
    <property type="project" value="InterPro"/>
</dbReference>
<dbReference type="InterPro" id="IPR011990">
    <property type="entry name" value="TPR-like_helical_dom_sf"/>
</dbReference>
<keyword evidence="2" id="KW-0677">Repeat</keyword>
<evidence type="ECO:0000256" key="1">
    <source>
        <dbReference type="ARBA" id="ARBA00007626"/>
    </source>
</evidence>
<gene>
    <name evidence="7" type="primary">At2g30780_2</name>
    <name evidence="7" type="ORF">g.25876</name>
</gene>
<organism evidence="7">
    <name type="scientific">Anthurium amnicola</name>
    <dbReference type="NCBI Taxonomy" id="1678845"/>
    <lineage>
        <taxon>Eukaryota</taxon>
        <taxon>Viridiplantae</taxon>
        <taxon>Streptophyta</taxon>
        <taxon>Embryophyta</taxon>
        <taxon>Tracheophyta</taxon>
        <taxon>Spermatophyta</taxon>
        <taxon>Magnoliopsida</taxon>
        <taxon>Liliopsida</taxon>
        <taxon>Araceae</taxon>
        <taxon>Pothoideae</taxon>
        <taxon>Potheae</taxon>
        <taxon>Anthurium</taxon>
    </lineage>
</organism>
<dbReference type="InterPro" id="IPR002885">
    <property type="entry name" value="PPR_rpt"/>
</dbReference>
<evidence type="ECO:0000256" key="4">
    <source>
        <dbReference type="SAM" id="Coils"/>
    </source>
</evidence>
<dbReference type="InterPro" id="IPR044179">
    <property type="entry name" value="PPR5-like"/>
</dbReference>
<feature type="repeat" description="PPR" evidence="3">
    <location>
        <begin position="250"/>
        <end position="284"/>
    </location>
</feature>
<feature type="domain" description="PROP1-like PPR" evidence="6">
    <location>
        <begin position="142"/>
        <end position="257"/>
    </location>
</feature>
<proteinExistence type="inferred from homology"/>
<evidence type="ECO:0000313" key="7">
    <source>
        <dbReference type="EMBL" id="JAT51286.1"/>
    </source>
</evidence>
<evidence type="ECO:0000256" key="2">
    <source>
        <dbReference type="ARBA" id="ARBA00022737"/>
    </source>
</evidence>
<feature type="repeat" description="PPR" evidence="3">
    <location>
        <begin position="144"/>
        <end position="178"/>
    </location>
</feature>
<dbReference type="PANTHER" id="PTHR47874:SF4">
    <property type="entry name" value="EXPRESSED PROTEIN"/>
    <property type="match status" value="1"/>
</dbReference>
<accession>A0A1D1Y9H3</accession>
<feature type="repeat" description="PPR" evidence="3">
    <location>
        <begin position="179"/>
        <end position="214"/>
    </location>
</feature>
<dbReference type="AlphaFoldDB" id="A0A1D1Y9H3"/>
<evidence type="ECO:0000259" key="6">
    <source>
        <dbReference type="Pfam" id="PF17177"/>
    </source>
</evidence>
<dbReference type="Pfam" id="PF17177">
    <property type="entry name" value="PPR_long"/>
    <property type="match status" value="1"/>
</dbReference>
<comment type="similarity">
    <text evidence="1">Belongs to the PPR family. P subfamily.</text>
</comment>
<name>A0A1D1Y9H3_9ARAE</name>
<keyword evidence="4" id="KW-0175">Coiled coil</keyword>
<feature type="non-terminal residue" evidence="7">
    <location>
        <position position="1"/>
    </location>
</feature>
<dbReference type="NCBIfam" id="TIGR00756">
    <property type="entry name" value="PPR"/>
    <property type="match status" value="2"/>
</dbReference>
<dbReference type="EMBL" id="GDJX01016650">
    <property type="protein sequence ID" value="JAT51286.1"/>
    <property type="molecule type" value="Transcribed_RNA"/>
</dbReference>
<evidence type="ECO:0000256" key="3">
    <source>
        <dbReference type="PROSITE-ProRule" id="PRU00708"/>
    </source>
</evidence>
<sequence>LDLSCLLSYIHPLQTEAERKEGRGFTCSSVMASSARALSVARWVFHRRFQMAAASPSPRPPVPAGSSARSSPPPLLARLLREPESGLKIALDLEEVAGGLAPGRNSDDTFWVPLLLDLRSSSPRKAHRVLEWKLEKLLEEDVREHQHFSNLIALCAKLEDLPFALRVFAAMESHGIRPNAAVFNALIGACLSSGNVVNAFSLFEIMARREDCKPDLGTYNAFVAMYSKRGDDKGMLGWFSAGKSAGFSPDVQTYESLIMGFTRAGKFVDSDHYFSEMVSSGIMPNLTILECVLEGLCRQQKLGEVKEFWGFLLNGGWEVREGMVEKILGLFVELRRVEEMEELLETLQNKVNFSALMSQVHCGIIRVYASLDRLDDVEYSVGRMLKSGMQFTRSTDVEAAISCYFRCKAYERLDLFLERVRGSYELTRSSYDLLIAGYRRVGLLERLELVKKDMKNHGFA</sequence>
<dbReference type="PROSITE" id="PS51375">
    <property type="entry name" value="PPR"/>
    <property type="match status" value="3"/>
</dbReference>